<reference evidence="1" key="2">
    <citation type="journal article" date="2015" name="Data Brief">
        <title>Shoot transcriptome of the giant reed, Arundo donax.</title>
        <authorList>
            <person name="Barrero R.A."/>
            <person name="Guerrero F.D."/>
            <person name="Moolhuijzen P."/>
            <person name="Goolsby J.A."/>
            <person name="Tidwell J."/>
            <person name="Bellgard S.E."/>
            <person name="Bellgard M.I."/>
        </authorList>
    </citation>
    <scope>NUCLEOTIDE SEQUENCE</scope>
    <source>
        <tissue evidence="1">Shoot tissue taken approximately 20 cm above the soil surface</tissue>
    </source>
</reference>
<dbReference type="AlphaFoldDB" id="A0A0A9H8I2"/>
<reference evidence="1" key="1">
    <citation type="submission" date="2014-09" db="EMBL/GenBank/DDBJ databases">
        <authorList>
            <person name="Magalhaes I.L.F."/>
            <person name="Oliveira U."/>
            <person name="Santos F.R."/>
            <person name="Vidigal T.H.D.A."/>
            <person name="Brescovit A.D."/>
            <person name="Santos A.J."/>
        </authorList>
    </citation>
    <scope>NUCLEOTIDE SEQUENCE</scope>
    <source>
        <tissue evidence="1">Shoot tissue taken approximately 20 cm above the soil surface</tissue>
    </source>
</reference>
<evidence type="ECO:0000313" key="1">
    <source>
        <dbReference type="EMBL" id="JAE29218.1"/>
    </source>
</evidence>
<sequence length="33" mass="3655">MRSPSTGFQVPCTTAQAKVKKGKSLFHFPQFLS</sequence>
<dbReference type="EMBL" id="GBRH01168678">
    <property type="protein sequence ID" value="JAE29218.1"/>
    <property type="molecule type" value="Transcribed_RNA"/>
</dbReference>
<proteinExistence type="predicted"/>
<name>A0A0A9H8I2_ARUDO</name>
<organism evidence="1">
    <name type="scientific">Arundo donax</name>
    <name type="common">Giant reed</name>
    <name type="synonym">Donax arundinaceus</name>
    <dbReference type="NCBI Taxonomy" id="35708"/>
    <lineage>
        <taxon>Eukaryota</taxon>
        <taxon>Viridiplantae</taxon>
        <taxon>Streptophyta</taxon>
        <taxon>Embryophyta</taxon>
        <taxon>Tracheophyta</taxon>
        <taxon>Spermatophyta</taxon>
        <taxon>Magnoliopsida</taxon>
        <taxon>Liliopsida</taxon>
        <taxon>Poales</taxon>
        <taxon>Poaceae</taxon>
        <taxon>PACMAD clade</taxon>
        <taxon>Arundinoideae</taxon>
        <taxon>Arundineae</taxon>
        <taxon>Arundo</taxon>
    </lineage>
</organism>
<protein>
    <submittedName>
        <fullName evidence="1">Uncharacterized protein</fullName>
    </submittedName>
</protein>
<accession>A0A0A9H8I2</accession>